<dbReference type="SUPFAM" id="SSF56112">
    <property type="entry name" value="Protein kinase-like (PK-like)"/>
    <property type="match status" value="1"/>
</dbReference>
<evidence type="ECO:0000313" key="2">
    <source>
        <dbReference type="EMBL" id="SFC66818.1"/>
    </source>
</evidence>
<dbReference type="EMBL" id="FOKQ01000017">
    <property type="protein sequence ID" value="SFC66818.1"/>
    <property type="molecule type" value="Genomic_DNA"/>
</dbReference>
<reference evidence="2 3" key="1">
    <citation type="submission" date="2016-10" db="EMBL/GenBank/DDBJ databases">
        <authorList>
            <person name="de Groot N.N."/>
        </authorList>
    </citation>
    <scope>NUCLEOTIDE SEQUENCE [LARGE SCALE GENOMIC DNA]</scope>
    <source>
        <strain evidence="2 3">AR67</strain>
    </source>
</reference>
<gene>
    <name evidence="2" type="ORF">SAMN02910406_02153</name>
</gene>
<dbReference type="GO" id="GO:0004674">
    <property type="term" value="F:protein serine/threonine kinase activity"/>
    <property type="evidence" value="ECO:0007669"/>
    <property type="project" value="UniProtKB-KW"/>
</dbReference>
<dbReference type="PANTHER" id="PTHR24347">
    <property type="entry name" value="SERINE/THREONINE-PROTEIN KINASE"/>
    <property type="match status" value="1"/>
</dbReference>
<name>A0A1I1L744_RUMAL</name>
<feature type="domain" description="Protein kinase" evidence="1">
    <location>
        <begin position="15"/>
        <end position="327"/>
    </location>
</feature>
<dbReference type="Gene3D" id="3.40.50.300">
    <property type="entry name" value="P-loop containing nucleotide triphosphate hydrolases"/>
    <property type="match status" value="1"/>
</dbReference>
<keyword evidence="2" id="KW-0808">Transferase</keyword>
<dbReference type="Pfam" id="PF00069">
    <property type="entry name" value="Pkinase"/>
    <property type="match status" value="1"/>
</dbReference>
<proteinExistence type="predicted"/>
<dbReference type="InterPro" id="IPR027417">
    <property type="entry name" value="P-loop_NTPase"/>
</dbReference>
<dbReference type="Proteomes" id="UP000182192">
    <property type="component" value="Unassembled WGS sequence"/>
</dbReference>
<dbReference type="Gene3D" id="1.10.510.10">
    <property type="entry name" value="Transferase(Phosphotransferase) domain 1"/>
    <property type="match status" value="1"/>
</dbReference>
<dbReference type="SUPFAM" id="SSF52540">
    <property type="entry name" value="P-loop containing nucleoside triphosphate hydrolases"/>
    <property type="match status" value="1"/>
</dbReference>
<dbReference type="SMART" id="SM00220">
    <property type="entry name" value="S_TKc"/>
    <property type="match status" value="1"/>
</dbReference>
<accession>A0A1I1L744</accession>
<protein>
    <submittedName>
        <fullName evidence="2">Serine/threonine protein kinase</fullName>
    </submittedName>
</protein>
<keyword evidence="2" id="KW-0418">Kinase</keyword>
<keyword evidence="2" id="KW-0723">Serine/threonine-protein kinase</keyword>
<dbReference type="OrthoDB" id="9788659at2"/>
<dbReference type="AlphaFoldDB" id="A0A1I1L744"/>
<organism evidence="2 3">
    <name type="scientific">Ruminococcus albus</name>
    <dbReference type="NCBI Taxonomy" id="1264"/>
    <lineage>
        <taxon>Bacteria</taxon>
        <taxon>Bacillati</taxon>
        <taxon>Bacillota</taxon>
        <taxon>Clostridia</taxon>
        <taxon>Eubacteriales</taxon>
        <taxon>Oscillospiraceae</taxon>
        <taxon>Ruminococcus</taxon>
    </lineage>
</organism>
<dbReference type="GO" id="GO:0005524">
    <property type="term" value="F:ATP binding"/>
    <property type="evidence" value="ECO:0007669"/>
    <property type="project" value="InterPro"/>
</dbReference>
<dbReference type="PROSITE" id="PS50011">
    <property type="entry name" value="PROTEIN_KINASE_DOM"/>
    <property type="match status" value="1"/>
</dbReference>
<dbReference type="InterPro" id="IPR011009">
    <property type="entry name" value="Kinase-like_dom_sf"/>
</dbReference>
<dbReference type="InterPro" id="IPR000719">
    <property type="entry name" value="Prot_kinase_dom"/>
</dbReference>
<dbReference type="RefSeq" id="WP_074961717.1">
    <property type="nucleotide sequence ID" value="NZ_FOKQ01000017.1"/>
</dbReference>
<evidence type="ECO:0000259" key="1">
    <source>
        <dbReference type="PROSITE" id="PS50011"/>
    </source>
</evidence>
<evidence type="ECO:0000313" key="3">
    <source>
        <dbReference type="Proteomes" id="UP000182192"/>
    </source>
</evidence>
<sequence length="905" mass="103368">MLNNGYTFNADGRQYTIMEQLGNGANTIAYLAECKHGELTTKCILKEYAPHNADDFEVGKARFVASGKMQNNIRNKSVLNNQTPPVSHVFEANGTAYIDVACYNGTTLNKLSSLTLPQYMALCETIAKTVGYYHKSGFLCLDLKPENIFILQNTPDDTITQLVEYIDFDSIRDTENNGNTLFSYTREWAAPEQLNPYATAKIGISADIYTVGEIVFYLLFGRHSADSEHRGFSKYPFEDSKREYHKYTERPDVQAIFTRIFRNTIRSSAANRFKSIDAVTKLLGELVEVLNQKDYVIPILPSVSPDFVGRDAEIRQIAESLQANPVLYVTGIGGIGKSTLIKNYIARFRAEYDVIAYLEYDGDVLHTFCDDMQLQISTVSQQDGEPIADYFVRKLKAFKRICGDKHVLFVLDNFSDRLTKDLSRIIDCGYDTIIGTRNKPPKNSFPSMEITAISDTSELFRLVALNLERPLTKEERLCFEEIITLVQGHTLVIELIARQIAAGRLDIHTALGLIRENGFSQFSDEKVGNIKDGEEVYDTLEDIIYVLFDASAVSKDAKLTLKILALLNVRGLETSLIYKFFPNIKAETITDLSVQGWLYDDSRVRLHPVIAETVRYWQWSGEKVSVMEYHKQMIDIYVGMSNAVQIKEILRSASSYTSMHNHHIIRGMYFDMQGCYYDTLLGGAYYPENDEEAELLENLIDSADNAISEMEQETDKRKWKYLTGYYLDLASILIRSVPDYYDEAAELLDKVYEYIEENEPEISANHCYYNMVAAWYYTLAVPDIEETRRLTEQAESIARQVFPTDLELIDIIHIPTANCFYYHNDLRSAADKIEEAVAICKGYPDMLPYIDKQAELLNILLDIYSAMENRVKCRELIAEIDRINEEYKEQGVCREVSPDIRKQLL</sequence>